<sequence length="85" mass="9509">MTFEEAAAKVKKLKTSPDNDELLELYALYKQGTVGDNNTPKPGMLDMKGKAKWNAWNEKKGTSQDKAKELYVEKVDALVGKYGLQ</sequence>
<organism evidence="1 2">
    <name type="scientific">Panagrolaimus sp. PS1159</name>
    <dbReference type="NCBI Taxonomy" id="55785"/>
    <lineage>
        <taxon>Eukaryota</taxon>
        <taxon>Metazoa</taxon>
        <taxon>Ecdysozoa</taxon>
        <taxon>Nematoda</taxon>
        <taxon>Chromadorea</taxon>
        <taxon>Rhabditida</taxon>
        <taxon>Tylenchina</taxon>
        <taxon>Panagrolaimomorpha</taxon>
        <taxon>Panagrolaimoidea</taxon>
        <taxon>Panagrolaimidae</taxon>
        <taxon>Panagrolaimus</taxon>
    </lineage>
</organism>
<dbReference type="Proteomes" id="UP000887580">
    <property type="component" value="Unplaced"/>
</dbReference>
<reference evidence="2" key="1">
    <citation type="submission" date="2022-11" db="UniProtKB">
        <authorList>
            <consortium name="WormBaseParasite"/>
        </authorList>
    </citation>
    <scope>IDENTIFICATION</scope>
</reference>
<accession>A0AC35FRH2</accession>
<dbReference type="WBParaSite" id="PS1159_v2.g20143.t1">
    <property type="protein sequence ID" value="PS1159_v2.g20143.t1"/>
    <property type="gene ID" value="PS1159_v2.g20143"/>
</dbReference>
<name>A0AC35FRH2_9BILA</name>
<protein>
    <submittedName>
        <fullName evidence="2">ACB domain-containing protein</fullName>
    </submittedName>
</protein>
<evidence type="ECO:0000313" key="1">
    <source>
        <dbReference type="Proteomes" id="UP000887580"/>
    </source>
</evidence>
<evidence type="ECO:0000313" key="2">
    <source>
        <dbReference type="WBParaSite" id="PS1159_v2.g20143.t1"/>
    </source>
</evidence>
<proteinExistence type="predicted"/>